<organism evidence="1 2">
    <name type="scientific">Mycolicibacterium fortuitum</name>
    <name type="common">Mycobacterium fortuitum</name>
    <dbReference type="NCBI Taxonomy" id="1766"/>
    <lineage>
        <taxon>Bacteria</taxon>
        <taxon>Bacillati</taxon>
        <taxon>Actinomycetota</taxon>
        <taxon>Actinomycetes</taxon>
        <taxon>Mycobacteriales</taxon>
        <taxon>Mycobacteriaceae</taxon>
        <taxon>Mycolicibacterium</taxon>
    </lineage>
</organism>
<evidence type="ECO:0000313" key="2">
    <source>
        <dbReference type="Proteomes" id="UP000255389"/>
    </source>
</evidence>
<sequence>MNIADIVTAPRVCCICLEPIFEWPVGANNADPVTADGFCCDSCNRQIVIPTREAQQ</sequence>
<proteinExistence type="predicted"/>
<name>A0A378V544_MYCFO</name>
<dbReference type="Proteomes" id="UP000255389">
    <property type="component" value="Unassembled WGS sequence"/>
</dbReference>
<evidence type="ECO:0000313" key="1">
    <source>
        <dbReference type="EMBL" id="SUA04720.1"/>
    </source>
</evidence>
<dbReference type="AlphaFoldDB" id="A0A378V544"/>
<protein>
    <submittedName>
        <fullName evidence="1">Uncharacterized protein</fullName>
    </submittedName>
</protein>
<accession>A0A378V544</accession>
<gene>
    <name evidence="1" type="ORF">NCTC1542_06227</name>
</gene>
<dbReference type="EMBL" id="UGQY01000004">
    <property type="protein sequence ID" value="SUA04720.1"/>
    <property type="molecule type" value="Genomic_DNA"/>
</dbReference>
<reference evidence="1 2" key="1">
    <citation type="submission" date="2018-06" db="EMBL/GenBank/DDBJ databases">
        <authorList>
            <consortium name="Pathogen Informatics"/>
            <person name="Doyle S."/>
        </authorList>
    </citation>
    <scope>NUCLEOTIDE SEQUENCE [LARGE SCALE GENOMIC DNA]</scope>
    <source>
        <strain evidence="1 2">NCTC1542</strain>
    </source>
</reference>